<protein>
    <submittedName>
        <fullName evidence="1">Uncharacterized protein</fullName>
    </submittedName>
</protein>
<organism evidence="1 2">
    <name type="scientific">Salix udensis</name>
    <dbReference type="NCBI Taxonomy" id="889485"/>
    <lineage>
        <taxon>Eukaryota</taxon>
        <taxon>Viridiplantae</taxon>
        <taxon>Streptophyta</taxon>
        <taxon>Embryophyta</taxon>
        <taxon>Tracheophyta</taxon>
        <taxon>Spermatophyta</taxon>
        <taxon>Magnoliopsida</taxon>
        <taxon>eudicotyledons</taxon>
        <taxon>Gunneridae</taxon>
        <taxon>Pentapetalae</taxon>
        <taxon>rosids</taxon>
        <taxon>fabids</taxon>
        <taxon>Malpighiales</taxon>
        <taxon>Salicaceae</taxon>
        <taxon>Saliceae</taxon>
        <taxon>Salix</taxon>
    </lineage>
</organism>
<proteinExistence type="predicted"/>
<reference evidence="1 2" key="1">
    <citation type="journal article" date="2023" name="Int. J. Mol. Sci.">
        <title>De Novo Assembly and Annotation of 11 Diverse Shrub Willow (Salix) Genomes Reveals Novel Gene Organization in Sex-Linked Regions.</title>
        <authorList>
            <person name="Hyden B."/>
            <person name="Feng K."/>
            <person name="Yates T.B."/>
            <person name="Jawdy S."/>
            <person name="Cereghino C."/>
            <person name="Smart L.B."/>
            <person name="Muchero W."/>
        </authorList>
    </citation>
    <scope>NUCLEOTIDE SEQUENCE [LARGE SCALE GENOMIC DNA]</scope>
    <source>
        <tissue evidence="1">Shoot tip</tissue>
    </source>
</reference>
<gene>
    <name evidence="1" type="ORF">OIU84_007035</name>
</gene>
<dbReference type="Proteomes" id="UP001162972">
    <property type="component" value="Chromosome 5"/>
</dbReference>
<evidence type="ECO:0000313" key="2">
    <source>
        <dbReference type="Proteomes" id="UP001162972"/>
    </source>
</evidence>
<comment type="caution">
    <text evidence="1">The sequence shown here is derived from an EMBL/GenBank/DDBJ whole genome shotgun (WGS) entry which is preliminary data.</text>
</comment>
<dbReference type="AlphaFoldDB" id="A0AAD6JZP8"/>
<accession>A0AAD6JZP8</accession>
<dbReference type="EMBL" id="JAPFFJ010000013">
    <property type="protein sequence ID" value="KAJ6414338.1"/>
    <property type="molecule type" value="Genomic_DNA"/>
</dbReference>
<name>A0AAD6JZP8_9ROSI</name>
<sequence>MSFDRSFISMYPSGCFTPKSPLLNHPPLNASFVAFKFFRYPFITVLPLNITSPMVFASAGTVFIVTGSLISSSSSPRCCTP</sequence>
<keyword evidence="2" id="KW-1185">Reference proteome</keyword>
<evidence type="ECO:0000313" key="1">
    <source>
        <dbReference type="EMBL" id="KAJ6414338.1"/>
    </source>
</evidence>